<dbReference type="Proteomes" id="UP000050827">
    <property type="component" value="Unassembled WGS sequence"/>
</dbReference>
<name>A0A0Q0XKN5_9FLAO</name>
<proteinExistence type="predicted"/>
<keyword evidence="2" id="KW-1185">Reference proteome</keyword>
<comment type="caution">
    <text evidence="1">The sequence shown here is derived from an EMBL/GenBank/DDBJ whole genome shotgun (WGS) entry which is preliminary data.</text>
</comment>
<sequence length="64" mass="7251">MKNQYCRVGAVTPITSGNQAISVLEYRYQSFIEKAADTTYMDTNLGEFFKQKAQAIKKILENLA</sequence>
<dbReference type="STRING" id="346185.AAY42_17430"/>
<gene>
    <name evidence="1" type="ORF">AAY42_17430</name>
</gene>
<evidence type="ECO:0000313" key="1">
    <source>
        <dbReference type="EMBL" id="KQC31457.1"/>
    </source>
</evidence>
<dbReference type="AlphaFoldDB" id="A0A0Q0XKN5"/>
<dbReference type="OrthoDB" id="1453538at2"/>
<accession>A0A0Q0XKN5</accession>
<dbReference type="EMBL" id="LCTZ01000002">
    <property type="protein sequence ID" value="KQC31457.1"/>
    <property type="molecule type" value="Genomic_DNA"/>
</dbReference>
<organism evidence="1 2">
    <name type="scientific">Flagellimonas eckloniae</name>
    <dbReference type="NCBI Taxonomy" id="346185"/>
    <lineage>
        <taxon>Bacteria</taxon>
        <taxon>Pseudomonadati</taxon>
        <taxon>Bacteroidota</taxon>
        <taxon>Flavobacteriia</taxon>
        <taxon>Flavobacteriales</taxon>
        <taxon>Flavobacteriaceae</taxon>
        <taxon>Flagellimonas</taxon>
    </lineage>
</organism>
<evidence type="ECO:0000313" key="2">
    <source>
        <dbReference type="Proteomes" id="UP000050827"/>
    </source>
</evidence>
<dbReference type="RefSeq" id="WP_055397521.1">
    <property type="nucleotide sequence ID" value="NZ_LCTZ01000002.1"/>
</dbReference>
<protein>
    <submittedName>
        <fullName evidence="1">Uncharacterized protein</fullName>
    </submittedName>
</protein>
<reference evidence="1 2" key="1">
    <citation type="submission" date="2015-04" db="EMBL/GenBank/DDBJ databases">
        <title>Complete genome of flavobacterium.</title>
        <authorList>
            <person name="Kwon Y.M."/>
            <person name="Kim S.-J."/>
        </authorList>
    </citation>
    <scope>NUCLEOTIDE SEQUENCE [LARGE SCALE GENOMIC DNA]</scope>
    <source>
        <strain evidence="1 2">DK169</strain>
    </source>
</reference>